<feature type="transmembrane region" description="Helical" evidence="8">
    <location>
        <begin position="134"/>
        <end position="153"/>
    </location>
</feature>
<evidence type="ECO:0000313" key="10">
    <source>
        <dbReference type="EMBL" id="RZS70362.1"/>
    </source>
</evidence>
<comment type="subcellular location">
    <subcellularLocation>
        <location evidence="1">Cell membrane</location>
        <topology evidence="1">Multi-pass membrane protein</topology>
    </subcellularLocation>
</comment>
<evidence type="ECO:0000256" key="2">
    <source>
        <dbReference type="ARBA" id="ARBA00009843"/>
    </source>
</evidence>
<proteinExistence type="inferred from homology"/>
<comment type="caution">
    <text evidence="10">The sequence shown here is derived from an EMBL/GenBank/DDBJ whole genome shotgun (WGS) entry which is preliminary data.</text>
</comment>
<organism evidence="10 11">
    <name type="scientific">Kerstersia gyiorum</name>
    <dbReference type="NCBI Taxonomy" id="206506"/>
    <lineage>
        <taxon>Bacteria</taxon>
        <taxon>Pseudomonadati</taxon>
        <taxon>Pseudomonadota</taxon>
        <taxon>Betaproteobacteria</taxon>
        <taxon>Burkholderiales</taxon>
        <taxon>Alcaligenaceae</taxon>
        <taxon>Kerstersia</taxon>
    </lineage>
</organism>
<protein>
    <submittedName>
        <fullName evidence="10">YbiR family transporter</fullName>
    </submittedName>
</protein>
<feature type="domain" description="Citrate transporter-like" evidence="9">
    <location>
        <begin position="24"/>
        <end position="355"/>
    </location>
</feature>
<keyword evidence="3" id="KW-0813">Transport</keyword>
<dbReference type="PANTHER" id="PTHR43568">
    <property type="entry name" value="P PROTEIN"/>
    <property type="match status" value="1"/>
</dbReference>
<keyword evidence="5 8" id="KW-0812">Transmembrane</keyword>
<keyword evidence="4" id="KW-1003">Cell membrane</keyword>
<feature type="transmembrane region" description="Helical" evidence="8">
    <location>
        <begin position="28"/>
        <end position="46"/>
    </location>
</feature>
<dbReference type="GO" id="GO:0005886">
    <property type="term" value="C:plasma membrane"/>
    <property type="evidence" value="ECO:0007669"/>
    <property type="project" value="UniProtKB-SubCell"/>
</dbReference>
<feature type="transmembrane region" description="Helical" evidence="8">
    <location>
        <begin position="322"/>
        <end position="347"/>
    </location>
</feature>
<dbReference type="InterPro" id="IPR004680">
    <property type="entry name" value="Cit_transptr-like_dom"/>
</dbReference>
<evidence type="ECO:0000256" key="7">
    <source>
        <dbReference type="ARBA" id="ARBA00023136"/>
    </source>
</evidence>
<keyword evidence="6 8" id="KW-1133">Transmembrane helix</keyword>
<evidence type="ECO:0000256" key="4">
    <source>
        <dbReference type="ARBA" id="ARBA00022475"/>
    </source>
</evidence>
<dbReference type="Pfam" id="PF03600">
    <property type="entry name" value="CitMHS"/>
    <property type="match status" value="1"/>
</dbReference>
<dbReference type="Proteomes" id="UP000292039">
    <property type="component" value="Unassembled WGS sequence"/>
</dbReference>
<dbReference type="GO" id="GO:0015105">
    <property type="term" value="F:arsenite transmembrane transporter activity"/>
    <property type="evidence" value="ECO:0007669"/>
    <property type="project" value="InterPro"/>
</dbReference>
<feature type="transmembrane region" description="Helical" evidence="8">
    <location>
        <begin position="283"/>
        <end position="302"/>
    </location>
</feature>
<evidence type="ECO:0000259" key="9">
    <source>
        <dbReference type="Pfam" id="PF03600"/>
    </source>
</evidence>
<evidence type="ECO:0000256" key="3">
    <source>
        <dbReference type="ARBA" id="ARBA00022448"/>
    </source>
</evidence>
<evidence type="ECO:0000256" key="6">
    <source>
        <dbReference type="ARBA" id="ARBA00022989"/>
    </source>
</evidence>
<dbReference type="RefSeq" id="WP_130486989.1">
    <property type="nucleotide sequence ID" value="NZ_CBCSEB010000001.1"/>
</dbReference>
<sequence length="422" mass="43944">MDTTLLIFLIVYVAMGFGKLPGFKVDRTGAAVVGALAMMAAGSISPQAAWQAIDYRTICLLFGLMVVSSAFVESGFYAWTARRVATLRISPPALLGALVVVGGILSALLSNAVVVVAMTPLLVSLTLARGLNPVPFLLAFCFAANTGAAGTLIGSPKNMIVAQALDLSFLSLLRATIIPALISLPLVWGIIAFMYRRRWTLASDATPAPTVVPTAAPGGGNDGVQPLDLWETIKASLVTLAVIVAFIFSDWPRELVALSAAGLLLINRQIASSDMLRHVDGNLLLLIMGLFMVNAAFAATGLPEVLLGDLRSAGIHLDSPIALFLVIALLCTLVGTNPAVMMLLPFLRPTAETANSMGAALIMGSSFSSNLFIFGSLAGIIVVEQAAACGIKISFGEFTRAGLPVTIACMLMAGAWILLAGA</sequence>
<dbReference type="PRINTS" id="PR00758">
    <property type="entry name" value="ARSENICPUMP"/>
</dbReference>
<evidence type="ECO:0000256" key="1">
    <source>
        <dbReference type="ARBA" id="ARBA00004651"/>
    </source>
</evidence>
<dbReference type="EMBL" id="SGWZ01000002">
    <property type="protein sequence ID" value="RZS70362.1"/>
    <property type="molecule type" value="Genomic_DNA"/>
</dbReference>
<feature type="transmembrane region" description="Helical" evidence="8">
    <location>
        <begin position="401"/>
        <end position="419"/>
    </location>
</feature>
<dbReference type="InterPro" id="IPR000802">
    <property type="entry name" value="Arsenical_pump_ArsB"/>
</dbReference>
<feature type="transmembrane region" description="Helical" evidence="8">
    <location>
        <begin position="359"/>
        <end position="381"/>
    </location>
</feature>
<comment type="similarity">
    <text evidence="2">Belongs to the CitM (TC 2.A.11) transporter family.</text>
</comment>
<evidence type="ECO:0000313" key="11">
    <source>
        <dbReference type="Proteomes" id="UP000292039"/>
    </source>
</evidence>
<keyword evidence="7 8" id="KW-0472">Membrane</keyword>
<reference evidence="10 11" key="1">
    <citation type="submission" date="2019-02" db="EMBL/GenBank/DDBJ databases">
        <title>Genomic Encyclopedia of Type Strains, Phase IV (KMG-IV): sequencing the most valuable type-strain genomes for metagenomic binning, comparative biology and taxonomic classification.</title>
        <authorList>
            <person name="Goeker M."/>
        </authorList>
    </citation>
    <scope>NUCLEOTIDE SEQUENCE [LARGE SCALE GENOMIC DNA]</scope>
    <source>
        <strain evidence="10 11">DSM 16618</strain>
    </source>
</reference>
<feature type="transmembrane region" description="Helical" evidence="8">
    <location>
        <begin position="173"/>
        <end position="195"/>
    </location>
</feature>
<dbReference type="InterPro" id="IPR051475">
    <property type="entry name" value="Diverse_Ion_Transporter"/>
</dbReference>
<dbReference type="PANTHER" id="PTHR43568:SF1">
    <property type="entry name" value="P PROTEIN"/>
    <property type="match status" value="1"/>
</dbReference>
<feature type="transmembrane region" description="Helical" evidence="8">
    <location>
        <begin position="58"/>
        <end position="81"/>
    </location>
</feature>
<accession>A0A4Q7MTS8</accession>
<evidence type="ECO:0000256" key="8">
    <source>
        <dbReference type="SAM" id="Phobius"/>
    </source>
</evidence>
<feature type="transmembrane region" description="Helical" evidence="8">
    <location>
        <begin position="93"/>
        <end position="122"/>
    </location>
</feature>
<gene>
    <name evidence="10" type="ORF">EV679_1768</name>
</gene>
<dbReference type="AlphaFoldDB" id="A0A4Q7MTS8"/>
<evidence type="ECO:0000256" key="5">
    <source>
        <dbReference type="ARBA" id="ARBA00022692"/>
    </source>
</evidence>
<name>A0A4Q7MTS8_9BURK</name>